<feature type="domain" description="DNA2/NAM7 helicase helicase" evidence="7">
    <location>
        <begin position="184"/>
        <end position="538"/>
    </location>
</feature>
<evidence type="ECO:0000256" key="5">
    <source>
        <dbReference type="ARBA" id="ARBA00022840"/>
    </source>
</evidence>
<keyword evidence="10" id="KW-1185">Reference proteome</keyword>
<keyword evidence="3" id="KW-0378">Hydrolase</keyword>
<protein>
    <submittedName>
        <fullName evidence="9">DUF2726 domain-containing protein</fullName>
    </submittedName>
</protein>
<keyword evidence="4" id="KW-0347">Helicase</keyword>
<dbReference type="InterPro" id="IPR050534">
    <property type="entry name" value="Coronavir_polyprotein_1ab"/>
</dbReference>
<dbReference type="CDD" id="cd17934">
    <property type="entry name" value="DEXXQc_Upf1-like"/>
    <property type="match status" value="1"/>
</dbReference>
<evidence type="ECO:0000259" key="8">
    <source>
        <dbReference type="Pfam" id="PF13087"/>
    </source>
</evidence>
<dbReference type="EMBL" id="CP035281">
    <property type="protein sequence ID" value="QAT42435.1"/>
    <property type="molecule type" value="Genomic_DNA"/>
</dbReference>
<proteinExistence type="inferred from homology"/>
<organism evidence="9 10">
    <name type="scientific">Aminipila luticellarii</name>
    <dbReference type="NCBI Taxonomy" id="2507160"/>
    <lineage>
        <taxon>Bacteria</taxon>
        <taxon>Bacillati</taxon>
        <taxon>Bacillota</taxon>
        <taxon>Clostridia</taxon>
        <taxon>Peptostreptococcales</taxon>
        <taxon>Anaerovoracaceae</taxon>
        <taxon>Aminipila</taxon>
    </lineage>
</organism>
<dbReference type="SUPFAM" id="SSF52540">
    <property type="entry name" value="P-loop containing nucleoside triphosphate hydrolases"/>
    <property type="match status" value="1"/>
</dbReference>
<evidence type="ECO:0000256" key="2">
    <source>
        <dbReference type="ARBA" id="ARBA00022741"/>
    </source>
</evidence>
<gene>
    <name evidence="9" type="ORF">EQM06_03880</name>
</gene>
<dbReference type="InterPro" id="IPR047187">
    <property type="entry name" value="SF1_C_Upf1"/>
</dbReference>
<keyword evidence="2" id="KW-0547">Nucleotide-binding</keyword>
<dbReference type="PANTHER" id="PTHR43788">
    <property type="entry name" value="DNA2/NAM7 HELICASE FAMILY MEMBER"/>
    <property type="match status" value="1"/>
</dbReference>
<dbReference type="OrthoDB" id="9757917at2"/>
<dbReference type="GO" id="GO:0005524">
    <property type="term" value="F:ATP binding"/>
    <property type="evidence" value="ECO:0007669"/>
    <property type="project" value="UniProtKB-KW"/>
</dbReference>
<evidence type="ECO:0000259" key="7">
    <source>
        <dbReference type="Pfam" id="PF13086"/>
    </source>
</evidence>
<dbReference type="Proteomes" id="UP000287601">
    <property type="component" value="Chromosome"/>
</dbReference>
<evidence type="ECO:0000313" key="10">
    <source>
        <dbReference type="Proteomes" id="UP000287601"/>
    </source>
</evidence>
<dbReference type="AlphaFoldDB" id="A0A410PU29"/>
<dbReference type="InterPro" id="IPR041679">
    <property type="entry name" value="DNA2/NAM7-like_C"/>
</dbReference>
<feature type="domain" description="DUF2726" evidence="6">
    <location>
        <begin position="788"/>
        <end position="905"/>
    </location>
</feature>
<feature type="domain" description="DNA2/NAM7 helicase-like C-terminal" evidence="8">
    <location>
        <begin position="564"/>
        <end position="728"/>
    </location>
</feature>
<dbReference type="GO" id="GO:0016787">
    <property type="term" value="F:hydrolase activity"/>
    <property type="evidence" value="ECO:0007669"/>
    <property type="project" value="UniProtKB-KW"/>
</dbReference>
<accession>A0A410PU29</accession>
<evidence type="ECO:0000259" key="6">
    <source>
        <dbReference type="Pfam" id="PF10881"/>
    </source>
</evidence>
<evidence type="ECO:0000313" key="9">
    <source>
        <dbReference type="EMBL" id="QAT42435.1"/>
    </source>
</evidence>
<dbReference type="KEGG" id="amij:EQM06_03880"/>
<dbReference type="Pfam" id="PF10881">
    <property type="entry name" value="DUF2726"/>
    <property type="match status" value="1"/>
</dbReference>
<dbReference type="Gene3D" id="3.40.50.300">
    <property type="entry name" value="P-loop containing nucleotide triphosphate hydrolases"/>
    <property type="match status" value="3"/>
</dbReference>
<dbReference type="GO" id="GO:0043139">
    <property type="term" value="F:5'-3' DNA helicase activity"/>
    <property type="evidence" value="ECO:0007669"/>
    <property type="project" value="TreeGrafter"/>
</dbReference>
<sequence>MNTSKHLILNKGKDITQNVKFCKYNKETRKYDVTFQSGKTYTYDYHSIEWVKDPEVLSPTMVHISHGSIELFKIQEISVFHASATDYWHIRFFDESERTYERQELKIVNSCLSESEAQDCLRYLRQLASINELKSDDGEILLQKQYEKLDFIGDDTTMALYLNPDKHKIDTYQKSNLIFPFGGNASQFKAVQNALNNQVSVIQGPPGTGKTQTILNISANLLVDEKNVQIVSNNNSATANVLEKLASPKYNMGFIVAQLGNSGNKKEFIKNQLGYYPDLCSWEMEIGKQAELREKIKNHTKELASTFAKQERLAQVQLEQDALLLEIKYFEQYCSDSNHIFSNIKPRRSLKSQKIMQLWQECYEFSEGDRDVSFWFKIKSLFVYGISDWNFYKNSLTIIITLLQNLFYQARQRELTNELSALKKHLEAVDVKGKMEELTEWSMDYLRAKLFERYGNKQERVLFTEEDLWKRARDVVKEYPIVLSTTFSSRSSLKGITYDYLIMDEASQVDVATGALALSCARNAVIVGDLKQLPNVVKDNMKKQCDAIFNSYKLSQAYSFSENSFLKSVCSILSEVPQTLLREHYRCHPKIIGFCNQKFYNNELIVMTEDHGESDTLAVFKTVVGNHRRDHTNQRQIDVTIQEALPLLENVKPENIGIVAPYKDQVATIVKQLNTDKIEVHTVHKFQGREKDTIVLTTVDDIVTDFSDDPYLLNVAVSRAKNRLCLVVSGNEQPVDSNIGDLISYIEYNNFHVVQSEIYSVFDLLYQQYTDARIAFLKKHLRVSEYDSEKIMYGTIVDILNSHSNLSLNVICHQPINMLIHNPKRLNDEECRYAMNMATHVDFLIYNRISKKPVLGIEVDGFHNHKDGTRQSERDKMKNHIFELYNIPLLRFPTNGSGEREKIEQFLTEYANNK</sequence>
<evidence type="ECO:0000256" key="4">
    <source>
        <dbReference type="ARBA" id="ARBA00022806"/>
    </source>
</evidence>
<dbReference type="InterPro" id="IPR041677">
    <property type="entry name" value="DNA2/NAM7_AAA_11"/>
</dbReference>
<dbReference type="Pfam" id="PF13086">
    <property type="entry name" value="AAA_11"/>
    <property type="match status" value="1"/>
</dbReference>
<name>A0A410PU29_9FIRM</name>
<dbReference type="InterPro" id="IPR024402">
    <property type="entry name" value="DUF2726"/>
</dbReference>
<dbReference type="CDD" id="cd18808">
    <property type="entry name" value="SF1_C_Upf1"/>
    <property type="match status" value="1"/>
</dbReference>
<dbReference type="RefSeq" id="WP_128745085.1">
    <property type="nucleotide sequence ID" value="NZ_CP035281.1"/>
</dbReference>
<comment type="similarity">
    <text evidence="1">Belongs to the DNA2/NAM7 helicase family.</text>
</comment>
<reference evidence="9 10" key="1">
    <citation type="submission" date="2019-01" db="EMBL/GenBank/DDBJ databases">
        <title>Draft genomes of a novel of Aminipila strains.</title>
        <authorList>
            <person name="Ma S."/>
        </authorList>
    </citation>
    <scope>NUCLEOTIDE SEQUENCE [LARGE SCALE GENOMIC DNA]</scope>
    <source>
        <strain evidence="10">JN-39</strain>
    </source>
</reference>
<dbReference type="PANTHER" id="PTHR43788:SF8">
    <property type="entry name" value="DNA-BINDING PROTEIN SMUBP-2"/>
    <property type="match status" value="1"/>
</dbReference>
<keyword evidence="5" id="KW-0067">ATP-binding</keyword>
<evidence type="ECO:0000256" key="3">
    <source>
        <dbReference type="ARBA" id="ARBA00022801"/>
    </source>
</evidence>
<dbReference type="Pfam" id="PF13087">
    <property type="entry name" value="AAA_12"/>
    <property type="match status" value="1"/>
</dbReference>
<dbReference type="InterPro" id="IPR027417">
    <property type="entry name" value="P-loop_NTPase"/>
</dbReference>
<evidence type="ECO:0000256" key="1">
    <source>
        <dbReference type="ARBA" id="ARBA00007913"/>
    </source>
</evidence>